<gene>
    <name evidence="2" type="ORF">MGWOODY_Smn2066</name>
</gene>
<keyword evidence="1" id="KW-1133">Transmembrane helix</keyword>
<evidence type="ECO:0000313" key="2">
    <source>
        <dbReference type="EMBL" id="CUS46356.1"/>
    </source>
</evidence>
<name>A0A170PQ01_9ZZZZ</name>
<feature type="transmembrane region" description="Helical" evidence="1">
    <location>
        <begin position="34"/>
        <end position="55"/>
    </location>
</feature>
<accession>A0A170PQ01</accession>
<evidence type="ECO:0000256" key="1">
    <source>
        <dbReference type="SAM" id="Phobius"/>
    </source>
</evidence>
<organism evidence="2">
    <name type="scientific">hydrothermal vent metagenome</name>
    <dbReference type="NCBI Taxonomy" id="652676"/>
    <lineage>
        <taxon>unclassified sequences</taxon>
        <taxon>metagenomes</taxon>
        <taxon>ecological metagenomes</taxon>
    </lineage>
</organism>
<reference evidence="2" key="1">
    <citation type="submission" date="2015-10" db="EMBL/GenBank/DDBJ databases">
        <authorList>
            <person name="Gilbert D.G."/>
        </authorList>
    </citation>
    <scope>NUCLEOTIDE SEQUENCE</scope>
</reference>
<dbReference type="AlphaFoldDB" id="A0A170PQ01"/>
<protein>
    <submittedName>
        <fullName evidence="2">Uncharacterized protein</fullName>
    </submittedName>
</protein>
<proteinExistence type="predicted"/>
<sequence>MSPSGHLLFTPFGDYGPAYLVSTKEEAATLRRGMWCIVIPGLVIMLLGVSSLWIGRRILTAAILWKIGLAIPIGFAVWTAIFLIWVSLVSSRLQRAERDGTVIGAVQPDDDAPVRRRRVIAPTVPDPTPLPEAGHRLLVHVAAQMEDDSGVAVDSLLLALGGLAGFAAQVGLREAAATAGEAAPLIRVDTQGGRVFYFGDAVNALVAEAPESILAIVSRPATLTDGPSAEVLEIFRHVTATVGSEAFGVPRTPGPTSGDLPIDLLWRLWPSTAPLLAAECRDPREWPLALAHAAREAVAKLDGIFDPDTAVRLVMESAIPMSKIDPGEIGIAY</sequence>
<keyword evidence="1" id="KW-0472">Membrane</keyword>
<dbReference type="EMBL" id="CZQE01000362">
    <property type="protein sequence ID" value="CUS46356.1"/>
    <property type="molecule type" value="Genomic_DNA"/>
</dbReference>
<feature type="transmembrane region" description="Helical" evidence="1">
    <location>
        <begin position="67"/>
        <end position="88"/>
    </location>
</feature>
<keyword evidence="1" id="KW-0812">Transmembrane</keyword>